<dbReference type="InterPro" id="IPR023996">
    <property type="entry name" value="TonB-dep_OMP_SusC/RagA"/>
</dbReference>
<dbReference type="Gene3D" id="2.170.130.10">
    <property type="entry name" value="TonB-dependent receptor, plug domain"/>
    <property type="match status" value="1"/>
</dbReference>
<gene>
    <name evidence="6" type="ORF">P0Y53_08365</name>
</gene>
<organism evidence="6 7">
    <name type="scientific">Candidatus Pseudobacter hemicellulosilyticus</name>
    <dbReference type="NCBI Taxonomy" id="3121375"/>
    <lineage>
        <taxon>Bacteria</taxon>
        <taxon>Pseudomonadati</taxon>
        <taxon>Bacteroidota</taxon>
        <taxon>Chitinophagia</taxon>
        <taxon>Chitinophagales</taxon>
        <taxon>Chitinophagaceae</taxon>
        <taxon>Pseudobacter</taxon>
    </lineage>
</organism>
<evidence type="ECO:0000313" key="7">
    <source>
        <dbReference type="Proteomes" id="UP001220610"/>
    </source>
</evidence>
<dbReference type="NCBIfam" id="TIGR04057">
    <property type="entry name" value="SusC_RagA_signa"/>
    <property type="match status" value="1"/>
</dbReference>
<dbReference type="Gene3D" id="2.40.170.20">
    <property type="entry name" value="TonB-dependent receptor, beta-barrel domain"/>
    <property type="match status" value="1"/>
</dbReference>
<keyword evidence="3" id="KW-0998">Cell outer membrane</keyword>
<dbReference type="SUPFAM" id="SSF56935">
    <property type="entry name" value="Porins"/>
    <property type="match status" value="1"/>
</dbReference>
<evidence type="ECO:0000256" key="3">
    <source>
        <dbReference type="ARBA" id="ARBA00023237"/>
    </source>
</evidence>
<proteinExistence type="predicted"/>
<dbReference type="NCBIfam" id="TIGR04056">
    <property type="entry name" value="OMP_RagA_SusC"/>
    <property type="match status" value="1"/>
</dbReference>
<dbReference type="InterPro" id="IPR012910">
    <property type="entry name" value="Plug_dom"/>
</dbReference>
<keyword evidence="2" id="KW-0472">Membrane</keyword>
<dbReference type="EMBL" id="CP119311">
    <property type="protein sequence ID" value="WEK37514.1"/>
    <property type="molecule type" value="Genomic_DNA"/>
</dbReference>
<evidence type="ECO:0000313" key="6">
    <source>
        <dbReference type="EMBL" id="WEK37514.1"/>
    </source>
</evidence>
<dbReference type="AlphaFoldDB" id="A0AAJ5WWJ3"/>
<feature type="domain" description="TonB-dependent receptor plug" evidence="5">
    <location>
        <begin position="209"/>
        <end position="339"/>
    </location>
</feature>
<dbReference type="Pfam" id="PF13715">
    <property type="entry name" value="CarbopepD_reg_2"/>
    <property type="match status" value="1"/>
</dbReference>
<dbReference type="InterPro" id="IPR037066">
    <property type="entry name" value="Plug_dom_sf"/>
</dbReference>
<dbReference type="GO" id="GO:0009279">
    <property type="term" value="C:cell outer membrane"/>
    <property type="evidence" value="ECO:0007669"/>
    <property type="project" value="UniProtKB-SubCell"/>
</dbReference>
<name>A0AAJ5WWJ3_9BACT</name>
<dbReference type="SUPFAM" id="SSF49464">
    <property type="entry name" value="Carboxypeptidase regulatory domain-like"/>
    <property type="match status" value="1"/>
</dbReference>
<feature type="chain" id="PRO_5042559805" evidence="4">
    <location>
        <begin position="18"/>
        <end position="1124"/>
    </location>
</feature>
<evidence type="ECO:0000256" key="2">
    <source>
        <dbReference type="ARBA" id="ARBA00023136"/>
    </source>
</evidence>
<evidence type="ECO:0000256" key="4">
    <source>
        <dbReference type="SAM" id="SignalP"/>
    </source>
</evidence>
<evidence type="ECO:0000259" key="5">
    <source>
        <dbReference type="Pfam" id="PF07715"/>
    </source>
</evidence>
<reference evidence="6" key="1">
    <citation type="submission" date="2023-03" db="EMBL/GenBank/DDBJ databases">
        <title>Andean soil-derived lignocellulolytic bacterial consortium as a source of novel taxa and putative plastic-active enzymes.</title>
        <authorList>
            <person name="Diaz-Garcia L."/>
            <person name="Chuvochina M."/>
            <person name="Feuerriegel G."/>
            <person name="Bunk B."/>
            <person name="Sproer C."/>
            <person name="Streit W.R."/>
            <person name="Rodriguez L.M."/>
            <person name="Overmann J."/>
            <person name="Jimenez D.J."/>
        </authorList>
    </citation>
    <scope>NUCLEOTIDE SEQUENCE</scope>
    <source>
        <strain evidence="6">MAG 7</strain>
    </source>
</reference>
<dbReference type="Pfam" id="PF07715">
    <property type="entry name" value="Plug"/>
    <property type="match status" value="1"/>
</dbReference>
<dbReference type="InterPro" id="IPR036942">
    <property type="entry name" value="Beta-barrel_TonB_sf"/>
</dbReference>
<sequence>MQLTAALLLIGCLTVSAAGSSQTITLSGRDIAYERIFSAIKEQTGYVVMSTRGSFSRSDKLTISVEQMGLLDFLELIFRDMPYEYEIRSRTIFIKERPVPKPVKPSTDWLSLHEPPVSGVVRGPDGQPLAGVNIMLKGTKKGTTTNKDGSFSIDAKENDVLLISSVGYAEKQVTVGKNGEIGDILMVFSNSKLDEVQVIAYGQTSRRLNTGNVTTVTSAEIERQPVSNPLLALAGRVPGLVVTQTSGLPGAPVIIQLRGQNSMARNGQTLIPTQPMYVVDGLPVAGNVLTFNGPFASSDGGFANMSAFSYFNPNDIQSIEILKDADATAIYGSRGANGVILITTKKGKASAPKFDLNVESGISWVGKRISLLDTKQYLQMRREAFYNDGKTDLEAEMAKDPRITAILYKEFAYWDSTRNVDWQDRLIGGTAQNHRVQASLGGGANNFSYLLNGSYNKSSTVFPGDKGQQQASVSLSVNSSSANQKLKLNARASYLSDWVEYPRQDLTAFILMAPNAPEPYNPDGTLNFGVVQVRNATGLHTVSQYDNNPFTYTLRPYTNKTANLTGAADISYLLAKGLSISTTVGYNEIRADNYTVLVNYASLSEPNQNSWNPRLASFGNTYSKNLSIEPQLNYHKAFGRASLDWLLAASYQYTSSSSLGITASGYSEDAIMNTPATAPTQRSSTSFTEYKYNAGFTRISFNWAQKYLLNLNARRDGSSRFGPGRQFGNFGSVGAAWILTEEPWLRSMASFLSFAKLRGSFGTSGNDGIGDYQYIERYSPLYWPYQGANGYISSGLTNPDYRWETTIKAELGLSLGFFNDRLLMELSLYRNRAKDQLLPFPLPSLSGIGSVTVNSPAVLQNQGLELALTSTNIQTKDFRWSTGFNISFNRNKLVAYPGLEKSPYYFIYRIGEPVDMMPIYKLDGVDAETGYFVFDDGSGKSVFADELRYEDAIRRKRVTPDYIGGFSNSFSYKGLSLELHFQFTKQVGMNYLFTPPYMHGAGSNVPIEVDSERWRKPGDQAKLQKASAYTGGAISDRIALGYNYARMSDAAYTDASFIRLKNVALSYMVPARLLSRLHLGNLQVYMNSQNLLTISNYLGPDPENQTITALPPLRSIVAGIRLTL</sequence>
<accession>A0AAJ5WWJ3</accession>
<evidence type="ECO:0000256" key="1">
    <source>
        <dbReference type="ARBA" id="ARBA00004442"/>
    </source>
</evidence>
<dbReference type="InterPro" id="IPR008969">
    <property type="entry name" value="CarboxyPept-like_regulatory"/>
</dbReference>
<keyword evidence="4" id="KW-0732">Signal</keyword>
<dbReference type="Proteomes" id="UP001220610">
    <property type="component" value="Chromosome"/>
</dbReference>
<comment type="subcellular location">
    <subcellularLocation>
        <location evidence="1">Cell outer membrane</location>
    </subcellularLocation>
</comment>
<protein>
    <submittedName>
        <fullName evidence="6">SusC/RagA family TonB-linked outer membrane protein</fullName>
    </submittedName>
</protein>
<dbReference type="Gene3D" id="2.60.40.1120">
    <property type="entry name" value="Carboxypeptidase-like, regulatory domain"/>
    <property type="match status" value="1"/>
</dbReference>
<dbReference type="InterPro" id="IPR023997">
    <property type="entry name" value="TonB-dep_OMP_SusC/RagA_CS"/>
</dbReference>
<feature type="signal peptide" evidence="4">
    <location>
        <begin position="1"/>
        <end position="17"/>
    </location>
</feature>